<feature type="compositionally biased region" description="Low complexity" evidence="2">
    <location>
        <begin position="803"/>
        <end position="829"/>
    </location>
</feature>
<feature type="region of interest" description="Disordered" evidence="2">
    <location>
        <begin position="649"/>
        <end position="677"/>
    </location>
</feature>
<dbReference type="SUPFAM" id="SSF54928">
    <property type="entry name" value="RNA-binding domain, RBD"/>
    <property type="match status" value="1"/>
</dbReference>
<dbReference type="KEGG" id="bbes:BESB_012730"/>
<dbReference type="PROSITE" id="PS50102">
    <property type="entry name" value="RRM"/>
    <property type="match status" value="1"/>
</dbReference>
<feature type="compositionally biased region" description="Basic and acidic residues" evidence="2">
    <location>
        <begin position="331"/>
        <end position="346"/>
    </location>
</feature>
<feature type="compositionally biased region" description="Polar residues" evidence="2">
    <location>
        <begin position="553"/>
        <end position="563"/>
    </location>
</feature>
<evidence type="ECO:0000313" key="5">
    <source>
        <dbReference type="Proteomes" id="UP000224006"/>
    </source>
</evidence>
<feature type="compositionally biased region" description="Low complexity" evidence="2">
    <location>
        <begin position="649"/>
        <end position="662"/>
    </location>
</feature>
<proteinExistence type="predicted"/>
<feature type="compositionally biased region" description="Pro residues" evidence="2">
    <location>
        <begin position="489"/>
        <end position="504"/>
    </location>
</feature>
<dbReference type="PANTHER" id="PTHR45725:SF1">
    <property type="entry name" value="DISHEVELLED ASSOCIATED ACTIVATOR OF MORPHOGENESIS, ISOFORM D"/>
    <property type="match status" value="1"/>
</dbReference>
<evidence type="ECO:0000256" key="2">
    <source>
        <dbReference type="SAM" id="MobiDB-lite"/>
    </source>
</evidence>
<gene>
    <name evidence="4" type="ORF">BESB_012730</name>
</gene>
<dbReference type="VEuPathDB" id="ToxoDB:BESB_012730"/>
<keyword evidence="1" id="KW-0694">RNA-binding</keyword>
<dbReference type="STRING" id="94643.A0A2A9M8M6"/>
<dbReference type="InterPro" id="IPR000504">
    <property type="entry name" value="RRM_dom"/>
</dbReference>
<name>A0A2A9M8M6_BESBE</name>
<feature type="compositionally biased region" description="Pro residues" evidence="2">
    <location>
        <begin position="611"/>
        <end position="626"/>
    </location>
</feature>
<feature type="compositionally biased region" description="Low complexity" evidence="2">
    <location>
        <begin position="399"/>
        <end position="411"/>
    </location>
</feature>
<feature type="compositionally biased region" description="Low complexity" evidence="2">
    <location>
        <begin position="589"/>
        <end position="610"/>
    </location>
</feature>
<dbReference type="EMBL" id="NWUJ01000010">
    <property type="protein sequence ID" value="PFH32661.1"/>
    <property type="molecule type" value="Genomic_DNA"/>
</dbReference>
<keyword evidence="5" id="KW-1185">Reference proteome</keyword>
<feature type="compositionally biased region" description="Polar residues" evidence="2">
    <location>
        <begin position="749"/>
        <end position="763"/>
    </location>
</feature>
<protein>
    <recommendedName>
        <fullName evidence="3">RRM domain-containing protein</fullName>
    </recommendedName>
</protein>
<dbReference type="GO" id="GO:0003723">
    <property type="term" value="F:RNA binding"/>
    <property type="evidence" value="ECO:0007669"/>
    <property type="project" value="UniProtKB-UniRule"/>
</dbReference>
<accession>A0A2A9M8M6</accession>
<dbReference type="InterPro" id="IPR035979">
    <property type="entry name" value="RBD_domain_sf"/>
</dbReference>
<evidence type="ECO:0000259" key="3">
    <source>
        <dbReference type="PROSITE" id="PS50102"/>
    </source>
</evidence>
<dbReference type="InterPro" id="IPR051425">
    <property type="entry name" value="Formin_Homology"/>
</dbReference>
<dbReference type="RefSeq" id="XP_029216670.1">
    <property type="nucleotide sequence ID" value="XM_029360003.1"/>
</dbReference>
<evidence type="ECO:0000313" key="4">
    <source>
        <dbReference type="EMBL" id="PFH32661.1"/>
    </source>
</evidence>
<dbReference type="PANTHER" id="PTHR45725">
    <property type="entry name" value="FORMIN HOMOLOGY 2 FAMILY MEMBER"/>
    <property type="match status" value="1"/>
</dbReference>
<comment type="caution">
    <text evidence="4">The sequence shown here is derived from an EMBL/GenBank/DDBJ whole genome shotgun (WGS) entry which is preliminary data.</text>
</comment>
<feature type="region of interest" description="Disordered" evidence="2">
    <location>
        <begin position="698"/>
        <end position="837"/>
    </location>
</feature>
<evidence type="ECO:0000256" key="1">
    <source>
        <dbReference type="PROSITE-ProRule" id="PRU00176"/>
    </source>
</evidence>
<feature type="domain" description="RRM" evidence="3">
    <location>
        <begin position="170"/>
        <end position="253"/>
    </location>
</feature>
<sequence>MELPAGSQPPQEGSEEAMGEEEEDFDLYEGIDAADHLLVSSSPASLPSLSSSHPAAPASSSGGLLAEEGDICADLSGSKEGKSQEEDLVVLADELDLSSSSACPGALPVSPSGATNALGRGGFLETRLRGKRKKFAEKTGLTKIEVPLFLGPPPALPDLVADAAGATTNSVVLLSHLSLWQTDVSIREAAVQFGRVRAVRILNSALDGRSAGVALLQFVAADDAERSITKGLDQALQAKQQGPRQAKVTRLPSNLVAELDACPLSWTRGGPIPEALLERLFKLAGLPMPPRDSSSLSSSFFASYFSSHTDLSGAAPGRGDPPPRVLGSRAPEMRPQKTETRREKPRQTPSAPPAAYSILLSFLLAHALRAFRFPWLDPKVLQVIQESVERRRARRSRSDYSSSSGDESSSGCEDDEASATAEEERRRQQGGKSLPGSGALQSRNADPAAGASPRAAGADVSPGSSLPELPSSQFSPSCPARPLSQVHVPNPPPLPASPLSPPPLASSVSPSFSSSFSSFVPPPPPPPPAPGMGALQPPPPPPPADVSPALASNSHGASPSLSTPLHAAGGQGSFAPSGGGTNAAGGGLHSSSSYGASSSYASSYPPAGVAAPPPPSIVVLAPPPTAPQQQAKPAAACGAFSAPYAAPSGSSFPSYSYGEESSAPAGRGTGGVTLLRPAPRAAPRVGLVREEDSNIYAAGMSRADEGTGAAGAHRVHGSHADGASAAFPSGSASASSFQGAGYGSAAPFGSSSHSYAPPHSQTAYGHAAEGGERYLWGGQGQNLGGSADEAEPRGEKTGPYSFAASLQRPAAAAAPASQTPAPRPQAAAAKVKRQRQF</sequence>
<reference evidence="4 5" key="1">
    <citation type="submission" date="2017-09" db="EMBL/GenBank/DDBJ databases">
        <title>Genome sequencing of Besnoitia besnoiti strain Bb-Ger1.</title>
        <authorList>
            <person name="Schares G."/>
            <person name="Venepally P."/>
            <person name="Lorenzi H.A."/>
        </authorList>
    </citation>
    <scope>NUCLEOTIDE SEQUENCE [LARGE SCALE GENOMIC DNA]</scope>
    <source>
        <strain evidence="4 5">Bb-Ger1</strain>
    </source>
</reference>
<feature type="compositionally biased region" description="Low complexity" evidence="2">
    <location>
        <begin position="445"/>
        <end position="472"/>
    </location>
</feature>
<feature type="compositionally biased region" description="Gly residues" evidence="2">
    <location>
        <begin position="569"/>
        <end position="588"/>
    </location>
</feature>
<dbReference type="GeneID" id="40306335"/>
<dbReference type="AlphaFoldDB" id="A0A2A9M8M6"/>
<feature type="compositionally biased region" description="Acidic residues" evidence="2">
    <location>
        <begin position="13"/>
        <end position="29"/>
    </location>
</feature>
<feature type="region of interest" description="Disordered" evidence="2">
    <location>
        <begin position="388"/>
        <end position="634"/>
    </location>
</feature>
<feature type="compositionally biased region" description="Pro residues" evidence="2">
    <location>
        <begin position="520"/>
        <end position="545"/>
    </location>
</feature>
<feature type="compositionally biased region" description="Low complexity" evidence="2">
    <location>
        <begin position="505"/>
        <end position="519"/>
    </location>
</feature>
<feature type="region of interest" description="Disordered" evidence="2">
    <location>
        <begin position="1"/>
        <end position="64"/>
    </location>
</feature>
<feature type="compositionally biased region" description="Low complexity" evidence="2">
    <location>
        <begin position="720"/>
        <end position="746"/>
    </location>
</feature>
<dbReference type="OrthoDB" id="344054at2759"/>
<dbReference type="Proteomes" id="UP000224006">
    <property type="component" value="Chromosome IX"/>
</dbReference>
<feature type="compositionally biased region" description="Low complexity" evidence="2">
    <location>
        <begin position="37"/>
        <end position="61"/>
    </location>
</feature>
<feature type="region of interest" description="Disordered" evidence="2">
    <location>
        <begin position="311"/>
        <end position="352"/>
    </location>
</feature>
<organism evidence="4 5">
    <name type="scientific">Besnoitia besnoiti</name>
    <name type="common">Apicomplexan protozoan</name>
    <dbReference type="NCBI Taxonomy" id="94643"/>
    <lineage>
        <taxon>Eukaryota</taxon>
        <taxon>Sar</taxon>
        <taxon>Alveolata</taxon>
        <taxon>Apicomplexa</taxon>
        <taxon>Conoidasida</taxon>
        <taxon>Coccidia</taxon>
        <taxon>Eucoccidiorida</taxon>
        <taxon>Eimeriorina</taxon>
        <taxon>Sarcocystidae</taxon>
        <taxon>Besnoitia</taxon>
    </lineage>
</organism>